<organism evidence="2 3">
    <name type="scientific">Candidatus Bipolaricaulis anaerobius</name>
    <dbReference type="NCBI Taxonomy" id="2026885"/>
    <lineage>
        <taxon>Bacteria</taxon>
        <taxon>Candidatus Bipolaricaulota</taxon>
        <taxon>Candidatus Bipolaricaulia</taxon>
        <taxon>Candidatus Bipolaricaulales</taxon>
        <taxon>Candidatus Bipolaricaulaceae</taxon>
        <taxon>Candidatus Bipolaricaulis</taxon>
    </lineage>
</organism>
<dbReference type="InterPro" id="IPR010994">
    <property type="entry name" value="RuvA_2-like"/>
</dbReference>
<dbReference type="InterPro" id="IPR051675">
    <property type="entry name" value="Endo/Exo/Phosphatase_dom_1"/>
</dbReference>
<sequence length="130" mass="13849">MSSGSRSSSRRPPAEPRFWAAAALVFALLVWAGLRLIPPPSPVPPRLEPVDIPAVVIPIEFKLPGKININTASAADLEKLPGIGPALAARIVAYREEHGPFAQVDDLTRVPGIGPKTLDGFRDLVTVGEE</sequence>
<proteinExistence type="predicted"/>
<dbReference type="PANTHER" id="PTHR21180">
    <property type="entry name" value="ENDONUCLEASE/EXONUCLEASE/PHOSPHATASE FAMILY DOMAIN-CONTAINING PROTEIN 1"/>
    <property type="match status" value="1"/>
</dbReference>
<dbReference type="NCBIfam" id="TIGR00426">
    <property type="entry name" value="competence protein ComEA helix-hairpin-helix repeat region"/>
    <property type="match status" value="1"/>
</dbReference>
<dbReference type="SMART" id="SM00278">
    <property type="entry name" value="HhH1"/>
    <property type="match status" value="2"/>
</dbReference>
<protein>
    <submittedName>
        <fullName evidence="2">Competence ComEA helix-hairpin-helix repeat region domain protein</fullName>
    </submittedName>
</protein>
<dbReference type="EMBL" id="LS483254">
    <property type="protein sequence ID" value="SQD92822.1"/>
    <property type="molecule type" value="Genomic_DNA"/>
</dbReference>
<feature type="domain" description="Helix-hairpin-helix DNA-binding motif class 1" evidence="1">
    <location>
        <begin position="75"/>
        <end position="94"/>
    </location>
</feature>
<dbReference type="KEGG" id="bana:BARAN1_0798"/>
<dbReference type="PANTHER" id="PTHR21180:SF32">
    <property type="entry name" value="ENDONUCLEASE_EXONUCLEASE_PHOSPHATASE FAMILY DOMAIN-CONTAINING PROTEIN 1"/>
    <property type="match status" value="1"/>
</dbReference>
<dbReference type="Pfam" id="PF12836">
    <property type="entry name" value="HHH_3"/>
    <property type="match status" value="1"/>
</dbReference>
<dbReference type="InterPro" id="IPR004509">
    <property type="entry name" value="Competence_ComEA_HhH"/>
</dbReference>
<feature type="domain" description="Helix-hairpin-helix DNA-binding motif class 1" evidence="1">
    <location>
        <begin position="105"/>
        <end position="124"/>
    </location>
</feature>
<evidence type="ECO:0000313" key="2">
    <source>
        <dbReference type="EMBL" id="SQD92822.1"/>
    </source>
</evidence>
<dbReference type="Gene3D" id="1.10.150.280">
    <property type="entry name" value="AF1531-like domain"/>
    <property type="match status" value="1"/>
</dbReference>
<name>A0A2X3KK98_9BACT</name>
<dbReference type="RefSeq" id="WP_320410379.1">
    <property type="nucleotide sequence ID" value="NZ_LS483254.1"/>
</dbReference>
<evidence type="ECO:0000259" key="1">
    <source>
        <dbReference type="SMART" id="SM00278"/>
    </source>
</evidence>
<reference evidence="3" key="1">
    <citation type="submission" date="2018-05" db="EMBL/GenBank/DDBJ databases">
        <authorList>
            <person name="Hao L."/>
        </authorList>
    </citation>
    <scope>NUCLEOTIDE SEQUENCE [LARGE SCALE GENOMIC DNA]</scope>
</reference>
<dbReference type="GO" id="GO:0006281">
    <property type="term" value="P:DNA repair"/>
    <property type="evidence" value="ECO:0007669"/>
    <property type="project" value="InterPro"/>
</dbReference>
<accession>A0A2X3KK98</accession>
<dbReference type="AlphaFoldDB" id="A0A2X3KK98"/>
<dbReference type="Proteomes" id="UP000249818">
    <property type="component" value="Chromosome BARAN1"/>
</dbReference>
<gene>
    <name evidence="2" type="ORF">BARAN1_0798</name>
</gene>
<dbReference type="SUPFAM" id="SSF47781">
    <property type="entry name" value="RuvA domain 2-like"/>
    <property type="match status" value="1"/>
</dbReference>
<evidence type="ECO:0000313" key="3">
    <source>
        <dbReference type="Proteomes" id="UP000249818"/>
    </source>
</evidence>
<keyword evidence="3" id="KW-1185">Reference proteome</keyword>
<dbReference type="GO" id="GO:0003677">
    <property type="term" value="F:DNA binding"/>
    <property type="evidence" value="ECO:0007669"/>
    <property type="project" value="InterPro"/>
</dbReference>
<dbReference type="GO" id="GO:0015628">
    <property type="term" value="P:protein secretion by the type II secretion system"/>
    <property type="evidence" value="ECO:0007669"/>
    <property type="project" value="TreeGrafter"/>
</dbReference>
<dbReference type="GO" id="GO:0015627">
    <property type="term" value="C:type II protein secretion system complex"/>
    <property type="evidence" value="ECO:0007669"/>
    <property type="project" value="TreeGrafter"/>
</dbReference>
<dbReference type="InterPro" id="IPR003583">
    <property type="entry name" value="Hlx-hairpin-Hlx_DNA-bd_motif"/>
</dbReference>